<dbReference type="Pfam" id="PF00487">
    <property type="entry name" value="FA_desaturase"/>
    <property type="match status" value="1"/>
</dbReference>
<dbReference type="Proteomes" id="UP000619033">
    <property type="component" value="Unassembled WGS sequence"/>
</dbReference>
<keyword evidence="1" id="KW-1133">Transmembrane helix</keyword>
<comment type="caution">
    <text evidence="3">The sequence shown here is derived from an EMBL/GenBank/DDBJ whole genome shotgun (WGS) entry which is preliminary data.</text>
</comment>
<evidence type="ECO:0000256" key="1">
    <source>
        <dbReference type="SAM" id="Phobius"/>
    </source>
</evidence>
<evidence type="ECO:0000313" key="3">
    <source>
        <dbReference type="EMBL" id="MBL4929297.1"/>
    </source>
</evidence>
<keyword evidence="1" id="KW-0472">Membrane</keyword>
<name>A0A8J7SV97_9RHOB</name>
<dbReference type="EMBL" id="JAESVP010000007">
    <property type="protein sequence ID" value="MBL4929297.1"/>
    <property type="molecule type" value="Genomic_DNA"/>
</dbReference>
<gene>
    <name evidence="3" type="ORF">JI744_14400</name>
</gene>
<feature type="transmembrane region" description="Helical" evidence="1">
    <location>
        <begin position="12"/>
        <end position="45"/>
    </location>
</feature>
<dbReference type="GO" id="GO:0006629">
    <property type="term" value="P:lipid metabolic process"/>
    <property type="evidence" value="ECO:0007669"/>
    <property type="project" value="InterPro"/>
</dbReference>
<evidence type="ECO:0000259" key="2">
    <source>
        <dbReference type="Pfam" id="PF00487"/>
    </source>
</evidence>
<sequence>MSEKTGFEWPTLLLLIATYAVWAAGTLLWPVSGLLSVVVTGVAVAQFCSLQHEVLHGHPFRNPNLNHALVFPALALVIPYERFRDTHLQHHYDPALTDPYDDPESNYQDPQVWARMPRGTQALLRLNNTLLGRILLGPAIGTRFFIKAEIDLHQKGNPAILHAWMMNGLGILLVLGWLWGVSDMPLLAYAMAAYLGYSLLKIRTYLEHRAHEAPRARTVIIEDRGPLALLFLNNNLHVVHHMHPTVPWYDLPALYAERRAHYQRRNEAYVYRSYAEVFRRYLFKAKDPVPHPVWPVRKADD</sequence>
<dbReference type="CDD" id="cd03509">
    <property type="entry name" value="DesA_FADS-like"/>
    <property type="match status" value="1"/>
</dbReference>
<feature type="domain" description="Fatty acid desaturase" evidence="2">
    <location>
        <begin position="29"/>
        <end position="271"/>
    </location>
</feature>
<dbReference type="AlphaFoldDB" id="A0A8J7SV97"/>
<keyword evidence="1" id="KW-0812">Transmembrane</keyword>
<dbReference type="InterPro" id="IPR005804">
    <property type="entry name" value="FA_desaturase_dom"/>
</dbReference>
<proteinExistence type="predicted"/>
<evidence type="ECO:0000313" key="4">
    <source>
        <dbReference type="Proteomes" id="UP000619033"/>
    </source>
</evidence>
<dbReference type="RefSeq" id="WP_202661834.1">
    <property type="nucleotide sequence ID" value="NZ_JAESVP010000007.1"/>
</dbReference>
<keyword evidence="4" id="KW-1185">Reference proteome</keyword>
<organism evidence="3 4">
    <name type="scientific">Fuscibacter oryzae</name>
    <dbReference type="NCBI Taxonomy" id="2803939"/>
    <lineage>
        <taxon>Bacteria</taxon>
        <taxon>Pseudomonadati</taxon>
        <taxon>Pseudomonadota</taxon>
        <taxon>Alphaproteobacteria</taxon>
        <taxon>Rhodobacterales</taxon>
        <taxon>Paracoccaceae</taxon>
        <taxon>Fuscibacter</taxon>
    </lineage>
</organism>
<accession>A0A8J7SV97</accession>
<feature type="transmembrane region" description="Helical" evidence="1">
    <location>
        <begin position="159"/>
        <end position="180"/>
    </location>
</feature>
<protein>
    <submittedName>
        <fullName evidence="3">Fatty acid desaturase</fullName>
    </submittedName>
</protein>
<reference evidence="3" key="1">
    <citation type="submission" date="2021-01" db="EMBL/GenBank/DDBJ databases">
        <title>Genome seq and assembly of Tabrizicola sp. KVB23.</title>
        <authorList>
            <person name="Chhetri G."/>
        </authorList>
    </citation>
    <scope>NUCLEOTIDE SEQUENCE</scope>
    <source>
        <strain evidence="3">KVB23</strain>
    </source>
</reference>